<protein>
    <submittedName>
        <fullName evidence="2">General secretion pathway protein GspN</fullName>
    </submittedName>
</protein>
<reference evidence="2 3" key="1">
    <citation type="submission" date="2014-07" db="EMBL/GenBank/DDBJ databases">
        <title>Draft Genome Sequences of Environmental Pseudomonas syringae strains.</title>
        <authorList>
            <person name="Baltrus D.A."/>
            <person name="Berge O."/>
            <person name="Morris C."/>
        </authorList>
    </citation>
    <scope>NUCLEOTIDE SEQUENCE [LARGE SCALE GENOMIC DNA]</scope>
    <source>
        <strain evidence="2 3">CEB003</strain>
    </source>
</reference>
<feature type="compositionally biased region" description="Pro residues" evidence="1">
    <location>
        <begin position="156"/>
        <end position="167"/>
    </location>
</feature>
<sequence length="174" mass="18539">MIGSLRAAEMSLLGVALILALLIAGILGGVADSPDWLPERAPRNLIDDAGKTHVAPDASLQSLSATWQVPLFSTDRSPDRSTQQTQVSNLAGLTLTGVMIDGELRVALIKRADGPPLKIHQGQALPNGWKLDKLTPTQAEFFSDGRTQTLSLRAPRLPPPSNTPPISLPRESTP</sequence>
<feature type="region of interest" description="Disordered" evidence="1">
    <location>
        <begin position="150"/>
        <end position="174"/>
    </location>
</feature>
<name>A0A085VB75_PSESX</name>
<dbReference type="PATRIC" id="fig|317.174.peg.1497"/>
<accession>A0A085VB75</accession>
<dbReference type="EMBL" id="JPQT01000096">
    <property type="protein sequence ID" value="KFE52688.1"/>
    <property type="molecule type" value="Genomic_DNA"/>
</dbReference>
<comment type="caution">
    <text evidence="2">The sequence shown here is derived from an EMBL/GenBank/DDBJ whole genome shotgun (WGS) entry which is preliminary data.</text>
</comment>
<evidence type="ECO:0000313" key="3">
    <source>
        <dbReference type="Proteomes" id="UP000028643"/>
    </source>
</evidence>
<dbReference type="RefSeq" id="WP_047573302.1">
    <property type="nucleotide sequence ID" value="NZ_JPQT01000096.1"/>
</dbReference>
<organism evidence="2 3">
    <name type="scientific">Pseudomonas syringae</name>
    <dbReference type="NCBI Taxonomy" id="317"/>
    <lineage>
        <taxon>Bacteria</taxon>
        <taxon>Pseudomonadati</taxon>
        <taxon>Pseudomonadota</taxon>
        <taxon>Gammaproteobacteria</taxon>
        <taxon>Pseudomonadales</taxon>
        <taxon>Pseudomonadaceae</taxon>
        <taxon>Pseudomonas</taxon>
    </lineage>
</organism>
<evidence type="ECO:0000256" key="1">
    <source>
        <dbReference type="SAM" id="MobiDB-lite"/>
    </source>
</evidence>
<dbReference type="Proteomes" id="UP000028643">
    <property type="component" value="Unassembled WGS sequence"/>
</dbReference>
<dbReference type="AlphaFoldDB" id="A0A085VB75"/>
<gene>
    <name evidence="2" type="ORF">IV02_07360</name>
</gene>
<evidence type="ECO:0000313" key="2">
    <source>
        <dbReference type="EMBL" id="KFE52688.1"/>
    </source>
</evidence>
<proteinExistence type="predicted"/>